<dbReference type="GO" id="GO:0003725">
    <property type="term" value="F:double-stranded RNA binding"/>
    <property type="evidence" value="ECO:0007669"/>
    <property type="project" value="TreeGrafter"/>
</dbReference>
<evidence type="ECO:0000256" key="8">
    <source>
        <dbReference type="ARBA" id="ARBA00022884"/>
    </source>
</evidence>
<dbReference type="InterPro" id="IPR000999">
    <property type="entry name" value="RNase_III_dom"/>
</dbReference>
<keyword evidence="9" id="KW-0819">tRNA processing</keyword>
<evidence type="ECO:0000256" key="4">
    <source>
        <dbReference type="ARBA" id="ARBA00022664"/>
    </source>
</evidence>
<dbReference type="AlphaFoldDB" id="A0A1F8H784"/>
<dbReference type="CDD" id="cd10845">
    <property type="entry name" value="DSRM_RNAse_III_family"/>
    <property type="match status" value="1"/>
</dbReference>
<dbReference type="PANTHER" id="PTHR11207">
    <property type="entry name" value="RIBONUCLEASE III"/>
    <property type="match status" value="1"/>
</dbReference>
<keyword evidence="6 9" id="KW-0255">Endonuclease</keyword>
<evidence type="ECO:0000256" key="2">
    <source>
        <dbReference type="ARBA" id="ARBA00010183"/>
    </source>
</evidence>
<dbReference type="Pfam" id="PF00035">
    <property type="entry name" value="dsrm"/>
    <property type="match status" value="1"/>
</dbReference>
<dbReference type="HAMAP" id="MF_00104">
    <property type="entry name" value="RNase_III"/>
    <property type="match status" value="1"/>
</dbReference>
<name>A0A1F8H784_9BACT</name>
<evidence type="ECO:0000313" key="12">
    <source>
        <dbReference type="EMBL" id="OGN32888.1"/>
    </source>
</evidence>
<keyword evidence="4 9" id="KW-0507">mRNA processing</keyword>
<comment type="catalytic activity">
    <reaction evidence="1 9">
        <text>Endonucleolytic cleavage to 5'-phosphomonoester.</text>
        <dbReference type="EC" id="3.1.26.3"/>
    </reaction>
</comment>
<dbReference type="PROSITE" id="PS00517">
    <property type="entry name" value="RNASE_3_1"/>
    <property type="match status" value="1"/>
</dbReference>
<organism evidence="12 13">
    <name type="scientific">Candidatus Yanofskybacteria bacterium RIFCSPLOWO2_02_FULL_47_9b</name>
    <dbReference type="NCBI Taxonomy" id="1802708"/>
    <lineage>
        <taxon>Bacteria</taxon>
        <taxon>Candidatus Yanofskyibacteriota</taxon>
    </lineage>
</organism>
<feature type="binding site" evidence="9">
    <location>
        <position position="45"/>
    </location>
    <ligand>
        <name>Mg(2+)</name>
        <dbReference type="ChEBI" id="CHEBI:18420"/>
    </ligand>
</feature>
<gene>
    <name evidence="9" type="primary">rnc</name>
    <name evidence="12" type="ORF">A3I39_00460</name>
</gene>
<dbReference type="CDD" id="cd00593">
    <property type="entry name" value="RIBOc"/>
    <property type="match status" value="1"/>
</dbReference>
<dbReference type="FunFam" id="1.10.1520.10:FF:000001">
    <property type="entry name" value="Ribonuclease 3"/>
    <property type="match status" value="1"/>
</dbReference>
<evidence type="ECO:0000259" key="10">
    <source>
        <dbReference type="PROSITE" id="PS50137"/>
    </source>
</evidence>
<dbReference type="GO" id="GO:0006397">
    <property type="term" value="P:mRNA processing"/>
    <property type="evidence" value="ECO:0007669"/>
    <property type="project" value="UniProtKB-UniRule"/>
</dbReference>
<comment type="function">
    <text evidence="9">Digests double-stranded RNA. Involved in the processing of primary rRNA transcript to yield the immediate precursors to the large and small rRNAs (23S and 16S). Processes some mRNAs, and tRNAs when they are encoded in the rRNA operon. Processes pre-crRNA and tracrRNA of type II CRISPR loci if present in the organism.</text>
</comment>
<keyword evidence="9" id="KW-0963">Cytoplasm</keyword>
<comment type="subcellular location">
    <subcellularLocation>
        <location evidence="9">Cytoplasm</location>
    </subcellularLocation>
</comment>
<dbReference type="InterPro" id="IPR011907">
    <property type="entry name" value="RNase_III"/>
</dbReference>
<feature type="binding site" evidence="9">
    <location>
        <position position="120"/>
    </location>
    <ligand>
        <name>Mg(2+)</name>
        <dbReference type="ChEBI" id="CHEBI:18420"/>
    </ligand>
</feature>
<dbReference type="SUPFAM" id="SSF69065">
    <property type="entry name" value="RNase III domain-like"/>
    <property type="match status" value="1"/>
</dbReference>
<evidence type="ECO:0000313" key="13">
    <source>
        <dbReference type="Proteomes" id="UP000178155"/>
    </source>
</evidence>
<keyword evidence="9" id="KW-0479">Metal-binding</keyword>
<dbReference type="EMBL" id="MGKW01000045">
    <property type="protein sequence ID" value="OGN32888.1"/>
    <property type="molecule type" value="Genomic_DNA"/>
</dbReference>
<dbReference type="PANTHER" id="PTHR11207:SF0">
    <property type="entry name" value="RIBONUCLEASE 3"/>
    <property type="match status" value="1"/>
</dbReference>
<evidence type="ECO:0000256" key="1">
    <source>
        <dbReference type="ARBA" id="ARBA00000109"/>
    </source>
</evidence>
<dbReference type="NCBIfam" id="TIGR02191">
    <property type="entry name" value="RNaseIII"/>
    <property type="match status" value="1"/>
</dbReference>
<dbReference type="Pfam" id="PF14622">
    <property type="entry name" value="Ribonucleas_3_3"/>
    <property type="match status" value="1"/>
</dbReference>
<dbReference type="PROSITE" id="PS50142">
    <property type="entry name" value="RNASE_3_2"/>
    <property type="match status" value="1"/>
</dbReference>
<feature type="domain" description="RNase III" evidence="11">
    <location>
        <begin position="3"/>
        <end position="131"/>
    </location>
</feature>
<feature type="active site" evidence="9">
    <location>
        <position position="49"/>
    </location>
</feature>
<proteinExistence type="inferred from homology"/>
<dbReference type="SUPFAM" id="SSF54768">
    <property type="entry name" value="dsRNA-binding domain-like"/>
    <property type="match status" value="1"/>
</dbReference>
<evidence type="ECO:0000256" key="5">
    <source>
        <dbReference type="ARBA" id="ARBA00022722"/>
    </source>
</evidence>
<evidence type="ECO:0000256" key="3">
    <source>
        <dbReference type="ARBA" id="ARBA00022552"/>
    </source>
</evidence>
<sequence length="232" mass="26141">MDIGNLEKQIGVQFKNNDLLLTALTHRSYLNENPSWKLDHNERLEFLGDAVLELAVTDELYAKYPNPEGELTNWRAALVNAVMLAQISTEFQLNDYILMSRGEAKDTGRARQYILANAMEALIGAIYLDQGYAVADAFIKRYILKELPRIIENRLDRDAKSLLQEESQERVGVTPAYKVINEWGPDHARQFKIAVIFGDREIAQGEGASKQEAQQNAASEALNKLKWGQSGS</sequence>
<dbReference type="GO" id="GO:0010468">
    <property type="term" value="P:regulation of gene expression"/>
    <property type="evidence" value="ECO:0007669"/>
    <property type="project" value="TreeGrafter"/>
</dbReference>
<dbReference type="Gene3D" id="3.30.160.20">
    <property type="match status" value="1"/>
</dbReference>
<dbReference type="InterPro" id="IPR036389">
    <property type="entry name" value="RNase_III_sf"/>
</dbReference>
<keyword evidence="9" id="KW-0460">Magnesium</keyword>
<feature type="binding site" evidence="9">
    <location>
        <position position="117"/>
    </location>
    <ligand>
        <name>Mg(2+)</name>
        <dbReference type="ChEBI" id="CHEBI:18420"/>
    </ligand>
</feature>
<keyword evidence="9" id="KW-0699">rRNA-binding</keyword>
<comment type="caution">
    <text evidence="12">The sequence shown here is derived from an EMBL/GenBank/DDBJ whole genome shotgun (WGS) entry which is preliminary data.</text>
</comment>
<dbReference type="GO" id="GO:0046872">
    <property type="term" value="F:metal ion binding"/>
    <property type="evidence" value="ECO:0007669"/>
    <property type="project" value="UniProtKB-KW"/>
</dbReference>
<evidence type="ECO:0000256" key="9">
    <source>
        <dbReference type="HAMAP-Rule" id="MF_00104"/>
    </source>
</evidence>
<dbReference type="PROSITE" id="PS50137">
    <property type="entry name" value="DS_RBD"/>
    <property type="match status" value="1"/>
</dbReference>
<dbReference type="GO" id="GO:0008033">
    <property type="term" value="P:tRNA processing"/>
    <property type="evidence" value="ECO:0007669"/>
    <property type="project" value="UniProtKB-KW"/>
</dbReference>
<dbReference type="GO" id="GO:0006364">
    <property type="term" value="P:rRNA processing"/>
    <property type="evidence" value="ECO:0007669"/>
    <property type="project" value="UniProtKB-UniRule"/>
</dbReference>
<keyword evidence="5 9" id="KW-0540">Nuclease</keyword>
<dbReference type="InterPro" id="IPR014720">
    <property type="entry name" value="dsRBD_dom"/>
</dbReference>
<dbReference type="GO" id="GO:0019843">
    <property type="term" value="F:rRNA binding"/>
    <property type="evidence" value="ECO:0007669"/>
    <property type="project" value="UniProtKB-KW"/>
</dbReference>
<feature type="domain" description="DRBM" evidence="10">
    <location>
        <begin position="158"/>
        <end position="227"/>
    </location>
</feature>
<comment type="similarity">
    <text evidence="2">Belongs to the ribonuclease III family.</text>
</comment>
<reference evidence="12 13" key="1">
    <citation type="journal article" date="2016" name="Nat. Commun.">
        <title>Thousands of microbial genomes shed light on interconnected biogeochemical processes in an aquifer system.</title>
        <authorList>
            <person name="Anantharaman K."/>
            <person name="Brown C.T."/>
            <person name="Hug L.A."/>
            <person name="Sharon I."/>
            <person name="Castelle C.J."/>
            <person name="Probst A.J."/>
            <person name="Thomas B.C."/>
            <person name="Singh A."/>
            <person name="Wilkins M.J."/>
            <person name="Karaoz U."/>
            <person name="Brodie E.L."/>
            <person name="Williams K.H."/>
            <person name="Hubbard S.S."/>
            <person name="Banfield J.F."/>
        </authorList>
    </citation>
    <scope>NUCLEOTIDE SEQUENCE [LARGE SCALE GENOMIC DNA]</scope>
</reference>
<protein>
    <recommendedName>
        <fullName evidence="9">Ribonuclease 3</fullName>
        <ecNumber evidence="9">3.1.26.3</ecNumber>
    </recommendedName>
    <alternativeName>
        <fullName evidence="9">Ribonuclease III</fullName>
        <shortName evidence="9">RNase III</shortName>
    </alternativeName>
</protein>
<comment type="cofactor">
    <cofactor evidence="9">
        <name>Mg(2+)</name>
        <dbReference type="ChEBI" id="CHEBI:18420"/>
    </cofactor>
</comment>
<dbReference type="EC" id="3.1.26.3" evidence="9"/>
<dbReference type="Proteomes" id="UP000178155">
    <property type="component" value="Unassembled WGS sequence"/>
</dbReference>
<dbReference type="SMART" id="SM00535">
    <property type="entry name" value="RIBOc"/>
    <property type="match status" value="1"/>
</dbReference>
<evidence type="ECO:0000256" key="6">
    <source>
        <dbReference type="ARBA" id="ARBA00022759"/>
    </source>
</evidence>
<keyword evidence="3 9" id="KW-0698">rRNA processing</keyword>
<feature type="active site" evidence="9">
    <location>
        <position position="120"/>
    </location>
</feature>
<evidence type="ECO:0000259" key="11">
    <source>
        <dbReference type="PROSITE" id="PS50142"/>
    </source>
</evidence>
<keyword evidence="7 9" id="KW-0378">Hydrolase</keyword>
<dbReference type="Gene3D" id="1.10.1520.10">
    <property type="entry name" value="Ribonuclease III domain"/>
    <property type="match status" value="1"/>
</dbReference>
<comment type="subunit">
    <text evidence="9">Homodimer.</text>
</comment>
<dbReference type="GO" id="GO:0004525">
    <property type="term" value="F:ribonuclease III activity"/>
    <property type="evidence" value="ECO:0007669"/>
    <property type="project" value="UniProtKB-UniRule"/>
</dbReference>
<dbReference type="SMART" id="SM00358">
    <property type="entry name" value="DSRM"/>
    <property type="match status" value="1"/>
</dbReference>
<evidence type="ECO:0000256" key="7">
    <source>
        <dbReference type="ARBA" id="ARBA00022801"/>
    </source>
</evidence>
<dbReference type="GO" id="GO:0005737">
    <property type="term" value="C:cytoplasm"/>
    <property type="evidence" value="ECO:0007669"/>
    <property type="project" value="UniProtKB-SubCell"/>
</dbReference>
<accession>A0A1F8H784</accession>
<keyword evidence="8 9" id="KW-0694">RNA-binding</keyword>